<dbReference type="InterPro" id="IPR011701">
    <property type="entry name" value="MFS"/>
</dbReference>
<dbReference type="InterPro" id="IPR020846">
    <property type="entry name" value="MFS_dom"/>
</dbReference>
<dbReference type="GO" id="GO:0022857">
    <property type="term" value="F:transmembrane transporter activity"/>
    <property type="evidence" value="ECO:0007669"/>
    <property type="project" value="InterPro"/>
</dbReference>
<dbReference type="RefSeq" id="WP_078481154.1">
    <property type="nucleotide sequence ID" value="NZ_CP122369.1"/>
</dbReference>
<comment type="caution">
    <text evidence="9">The sequence shown here is derived from an EMBL/GenBank/DDBJ whole genome shotgun (WGS) entry which is preliminary data.</text>
</comment>
<evidence type="ECO:0000256" key="6">
    <source>
        <dbReference type="ARBA" id="ARBA00023136"/>
    </source>
</evidence>
<feature type="transmembrane region" description="Helical" evidence="7">
    <location>
        <begin position="134"/>
        <end position="154"/>
    </location>
</feature>
<dbReference type="PANTHER" id="PTHR23514">
    <property type="entry name" value="BYPASS OF STOP CODON PROTEIN 6"/>
    <property type="match status" value="1"/>
</dbReference>
<dbReference type="AlphaFoldDB" id="A0AAP6BB29"/>
<keyword evidence="3" id="KW-0813">Transport</keyword>
<comment type="similarity">
    <text evidence="2">Belongs to the major facilitator superfamily.</text>
</comment>
<keyword evidence="4 7" id="KW-0812">Transmembrane</keyword>
<dbReference type="GO" id="GO:0005886">
    <property type="term" value="C:plasma membrane"/>
    <property type="evidence" value="ECO:0007669"/>
    <property type="project" value="UniProtKB-SubCell"/>
</dbReference>
<feature type="domain" description="Major facilitator superfamily (MFS) profile" evidence="8">
    <location>
        <begin position="1"/>
        <end position="378"/>
    </location>
</feature>
<dbReference type="PROSITE" id="PS50850">
    <property type="entry name" value="MFS"/>
    <property type="match status" value="1"/>
</dbReference>
<sequence>MPTGRSRLLPHAVLYASQAGCSVSLSAISPTLAEARRTWPMSYAAIGLYPSLLAASMVVSGLGYARWSARWGRARVLGTASAVLSASAVLFAVAPDPTTLLIAATGLGLSSTVSQAGVIAVLVDASAKRRASRLALNGLCASLASLIGPLLVTAAAHTDTGWRRAWWWPALWFLLLALLLPSAARGGPVAVEAVSRGAVLPVSYWLVSAGVAAGVAAELCVVFFAPRSEAAAAVPSAGAVLLLYYAGESAGRAVGFGVIRRPGREASLLAGSLLTATAGFGAFWLADSSTARLIGLMAAGAGIAGFFPVGASLASSRAPGAADRAMSRLHLLVGVAAFVSPLLLGALADRVGLRAGFVLVPVLFLAMACLLALGTRSRLPVPLLPDLQKETR</sequence>
<keyword evidence="11" id="KW-1185">Reference proteome</keyword>
<evidence type="ECO:0000313" key="10">
    <source>
        <dbReference type="EMBL" id="MDX3023258.1"/>
    </source>
</evidence>
<dbReference type="EMBL" id="JARAWC010000011">
    <property type="protein sequence ID" value="MDX2961470.1"/>
    <property type="molecule type" value="Genomic_DNA"/>
</dbReference>
<evidence type="ECO:0000313" key="9">
    <source>
        <dbReference type="EMBL" id="MDX2961470.1"/>
    </source>
</evidence>
<evidence type="ECO:0000313" key="12">
    <source>
        <dbReference type="Proteomes" id="UP001282288"/>
    </source>
</evidence>
<reference evidence="9 11" key="1">
    <citation type="journal article" date="2023" name="Microb. Genom.">
        <title>Mesoterricola silvestris gen. nov., sp. nov., Mesoterricola sediminis sp. nov., Geothrix oryzae sp. nov., Geothrix edaphica sp. nov., Geothrix rubra sp. nov., and Geothrix limicola sp. nov., six novel members of Acidobacteriota isolated from soils.</title>
        <authorList>
            <person name="Weisberg A.J."/>
            <person name="Pearce E."/>
            <person name="Kramer C.G."/>
            <person name="Chang J.H."/>
            <person name="Clarke C.R."/>
        </authorList>
    </citation>
    <scope>NUCLEOTIDE SEQUENCE</scope>
    <source>
        <strain evidence="10 11">NB05-1H</strain>
        <strain evidence="9">NRRL_B-16521</strain>
    </source>
</reference>
<evidence type="ECO:0000259" key="8">
    <source>
        <dbReference type="PROSITE" id="PS50850"/>
    </source>
</evidence>
<dbReference type="Proteomes" id="UP001272987">
    <property type="component" value="Unassembled WGS sequence"/>
</dbReference>
<feature type="transmembrane region" description="Helical" evidence="7">
    <location>
        <begin position="268"/>
        <end position="286"/>
    </location>
</feature>
<dbReference type="SUPFAM" id="SSF103473">
    <property type="entry name" value="MFS general substrate transporter"/>
    <property type="match status" value="1"/>
</dbReference>
<evidence type="ECO:0000256" key="4">
    <source>
        <dbReference type="ARBA" id="ARBA00022692"/>
    </source>
</evidence>
<feature type="transmembrane region" description="Helical" evidence="7">
    <location>
        <begin position="100"/>
        <end position="122"/>
    </location>
</feature>
<keyword evidence="6 7" id="KW-0472">Membrane</keyword>
<dbReference type="InterPro" id="IPR036259">
    <property type="entry name" value="MFS_trans_sf"/>
</dbReference>
<comment type="subcellular location">
    <subcellularLocation>
        <location evidence="1">Cell membrane</location>
        <topology evidence="1">Multi-pass membrane protein</topology>
    </subcellularLocation>
</comment>
<evidence type="ECO:0000256" key="5">
    <source>
        <dbReference type="ARBA" id="ARBA00022989"/>
    </source>
</evidence>
<feature type="transmembrane region" description="Helical" evidence="7">
    <location>
        <begin position="353"/>
        <end position="373"/>
    </location>
</feature>
<evidence type="ECO:0000256" key="7">
    <source>
        <dbReference type="SAM" id="Phobius"/>
    </source>
</evidence>
<dbReference type="GeneID" id="69812968"/>
<gene>
    <name evidence="9" type="ORF">PV399_17350</name>
    <name evidence="10" type="ORF">PV666_36080</name>
</gene>
<feature type="transmembrane region" description="Helical" evidence="7">
    <location>
        <begin position="166"/>
        <end position="184"/>
    </location>
</feature>
<dbReference type="EMBL" id="JARAWP010000026">
    <property type="protein sequence ID" value="MDX3023258.1"/>
    <property type="molecule type" value="Genomic_DNA"/>
</dbReference>
<dbReference type="PANTHER" id="PTHR23514:SF3">
    <property type="entry name" value="BYPASS OF STOP CODON PROTEIN 6"/>
    <property type="match status" value="1"/>
</dbReference>
<feature type="transmembrane region" description="Helical" evidence="7">
    <location>
        <begin position="76"/>
        <end position="94"/>
    </location>
</feature>
<feature type="transmembrane region" description="Helical" evidence="7">
    <location>
        <begin position="43"/>
        <end position="64"/>
    </location>
</feature>
<evidence type="ECO:0000256" key="3">
    <source>
        <dbReference type="ARBA" id="ARBA00022448"/>
    </source>
</evidence>
<evidence type="ECO:0000256" key="1">
    <source>
        <dbReference type="ARBA" id="ARBA00004651"/>
    </source>
</evidence>
<proteinExistence type="inferred from homology"/>
<feature type="transmembrane region" description="Helical" evidence="7">
    <location>
        <begin position="230"/>
        <end position="247"/>
    </location>
</feature>
<evidence type="ECO:0000313" key="11">
    <source>
        <dbReference type="Proteomes" id="UP001272987"/>
    </source>
</evidence>
<organism evidence="9 12">
    <name type="scientific">Streptomyces acidiscabies</name>
    <dbReference type="NCBI Taxonomy" id="42234"/>
    <lineage>
        <taxon>Bacteria</taxon>
        <taxon>Bacillati</taxon>
        <taxon>Actinomycetota</taxon>
        <taxon>Actinomycetes</taxon>
        <taxon>Kitasatosporales</taxon>
        <taxon>Streptomycetaceae</taxon>
        <taxon>Streptomyces</taxon>
    </lineage>
</organism>
<dbReference type="Proteomes" id="UP001282288">
    <property type="component" value="Unassembled WGS sequence"/>
</dbReference>
<protein>
    <submittedName>
        <fullName evidence="9">MFS transporter</fullName>
    </submittedName>
</protein>
<name>A0AAP6BB29_9ACTN</name>
<feature type="transmembrane region" description="Helical" evidence="7">
    <location>
        <begin position="326"/>
        <end position="347"/>
    </location>
</feature>
<dbReference type="Gene3D" id="1.20.1250.20">
    <property type="entry name" value="MFS general substrate transporter like domains"/>
    <property type="match status" value="2"/>
</dbReference>
<feature type="transmembrane region" description="Helical" evidence="7">
    <location>
        <begin position="292"/>
        <end position="314"/>
    </location>
</feature>
<dbReference type="InterPro" id="IPR051788">
    <property type="entry name" value="MFS_Transporter"/>
</dbReference>
<accession>A0AAP6BB29</accession>
<keyword evidence="5 7" id="KW-1133">Transmembrane helix</keyword>
<evidence type="ECO:0000256" key="2">
    <source>
        <dbReference type="ARBA" id="ARBA00008335"/>
    </source>
</evidence>
<feature type="transmembrane region" description="Helical" evidence="7">
    <location>
        <begin position="204"/>
        <end position="224"/>
    </location>
</feature>
<dbReference type="Pfam" id="PF07690">
    <property type="entry name" value="MFS_1"/>
    <property type="match status" value="1"/>
</dbReference>